<proteinExistence type="predicted"/>
<accession>B6VC24</accession>
<evidence type="ECO:0000313" key="1">
    <source>
        <dbReference type="EMBL" id="ACJ04621.1"/>
    </source>
</evidence>
<sequence>MVNSNNVTTTTTTILTTKNELLTTKPFQNFINCLENSIYNKSNINQLCSVVNFFEKKKYCYTINITPVIFDERKTLKRTKKVINNNKYILFNSWYTKIKQSDWLSSPAMWDLIKTKTELTDFVFIFDYAEKLGKKTTKSLATEIVNKKKKLTTIASCNVLSEIKENCELRDKLYFEFFNMLNETFKHGAAPANSNLYDDVLTR</sequence>
<protein>
    <submittedName>
        <fullName evidence="1">39K</fullName>
    </submittedName>
</protein>
<reference evidence="1" key="2">
    <citation type="journal article" date="2009" name="J. Microbiol.">
        <title>Characterization of a Baculovirus newly isolated from the tea slug moth, Iragoidae fasciata.</title>
        <authorList>
            <person name="Yang L.R."/>
            <person name="Qiang X."/>
            <person name="Zhang B.Q."/>
            <person name="Tang M.J."/>
            <person name="Zhang C.X."/>
        </authorList>
    </citation>
    <scope>NUCLEOTIDE SEQUENCE</scope>
    <source>
        <strain evidence="1">Hangzhou</strain>
    </source>
</reference>
<name>B6VC24_9ABAC</name>
<reference evidence="1" key="1">
    <citation type="submission" date="2008-10" db="EMBL/GenBank/DDBJ databases">
        <authorList>
            <person name="Zhang C.-X."/>
            <person name="Yang L.-R."/>
            <person name="Xiao Q."/>
        </authorList>
    </citation>
    <scope>NUCLEOTIDE SEQUENCE</scope>
    <source>
        <strain evidence="1">Hangzhou</strain>
    </source>
</reference>
<dbReference type="InterPro" id="IPR007975">
    <property type="entry name" value="Baculo_pp39"/>
</dbReference>
<feature type="non-terminal residue" evidence="1">
    <location>
        <position position="203"/>
    </location>
</feature>
<dbReference type="Pfam" id="PF05311">
    <property type="entry name" value="Baculo_PP31"/>
    <property type="match status" value="1"/>
</dbReference>
<dbReference type="EMBL" id="FJ362523">
    <property type="protein sequence ID" value="ACJ04621.1"/>
    <property type="molecule type" value="Genomic_DNA"/>
</dbReference>
<organism evidence="1">
    <name type="scientific">Iragoides fasciata nucleopolyhedrovirus</name>
    <dbReference type="NCBI Taxonomy" id="571205"/>
    <lineage>
        <taxon>Viruses</taxon>
        <taxon>Viruses incertae sedis</taxon>
        <taxon>Naldaviricetes</taxon>
        <taxon>Lefavirales</taxon>
        <taxon>Baculoviridae</taxon>
        <taxon>Alphabaculovirus</taxon>
    </lineage>
</organism>